<dbReference type="Pfam" id="PF03167">
    <property type="entry name" value="UDG"/>
    <property type="match status" value="1"/>
</dbReference>
<dbReference type="InterPro" id="IPR005122">
    <property type="entry name" value="Uracil-DNA_glycosylase-like"/>
</dbReference>
<gene>
    <name evidence="2" type="ORF">SIL87_10500</name>
</gene>
<dbReference type="PANTHER" id="PTHR42160:SF1">
    <property type="entry name" value="URACIL-DNA GLYCOSYLASE SUPERFAMILY PROTEIN"/>
    <property type="match status" value="1"/>
</dbReference>
<dbReference type="SUPFAM" id="SSF52141">
    <property type="entry name" value="Uracil-DNA glycosylase-like"/>
    <property type="match status" value="1"/>
</dbReference>
<reference evidence="2 3" key="1">
    <citation type="submission" date="2023-11" db="EMBL/GenBank/DDBJ databases">
        <title>MicrobeMod: A computational toolkit for identifying prokaryotic methylation and restriction-modification with nanopore sequencing.</title>
        <authorList>
            <person name="Crits-Christoph A."/>
            <person name="Kang S.C."/>
            <person name="Lee H."/>
            <person name="Ostrov N."/>
        </authorList>
    </citation>
    <scope>NUCLEOTIDE SEQUENCE [LARGE SCALE GENOMIC DNA]</scope>
    <source>
        <strain evidence="2 3">DSMZ 700</strain>
    </source>
</reference>
<dbReference type="InterPro" id="IPR036895">
    <property type="entry name" value="Uracil-DNA_glycosylase-like_sf"/>
</dbReference>
<evidence type="ECO:0000259" key="1">
    <source>
        <dbReference type="SMART" id="SM00986"/>
    </source>
</evidence>
<protein>
    <submittedName>
        <fullName evidence="2">Uracil-DNA glycosylase family protein</fullName>
    </submittedName>
</protein>
<dbReference type="SMART" id="SM00986">
    <property type="entry name" value="UDG"/>
    <property type="match status" value="1"/>
</dbReference>
<evidence type="ECO:0000313" key="3">
    <source>
        <dbReference type="Proteomes" id="UP001279553"/>
    </source>
</evidence>
<organism evidence="2 3">
    <name type="scientific">Acidiphilium acidophilum</name>
    <name type="common">Thiobacillus acidophilus</name>
    <dbReference type="NCBI Taxonomy" id="76588"/>
    <lineage>
        <taxon>Bacteria</taxon>
        <taxon>Pseudomonadati</taxon>
        <taxon>Pseudomonadota</taxon>
        <taxon>Alphaproteobacteria</taxon>
        <taxon>Acetobacterales</taxon>
        <taxon>Acidocellaceae</taxon>
        <taxon>Acidiphilium</taxon>
    </lineage>
</organism>
<comment type="caution">
    <text evidence="2">The sequence shown here is derived from an EMBL/GenBank/DDBJ whole genome shotgun (WGS) entry which is preliminary data.</text>
</comment>
<proteinExistence type="predicted"/>
<accession>A0AAW9DQC1</accession>
<keyword evidence="3" id="KW-1185">Reference proteome</keyword>
<evidence type="ECO:0000313" key="2">
    <source>
        <dbReference type="EMBL" id="MDX5931195.1"/>
    </source>
</evidence>
<dbReference type="AlphaFoldDB" id="A0AAW9DQC1"/>
<dbReference type="CDD" id="cd10033">
    <property type="entry name" value="UDG_like"/>
    <property type="match status" value="1"/>
</dbReference>
<dbReference type="EMBL" id="JAWXYB010000018">
    <property type="protein sequence ID" value="MDX5931195.1"/>
    <property type="molecule type" value="Genomic_DNA"/>
</dbReference>
<dbReference type="PANTHER" id="PTHR42160">
    <property type="entry name" value="URACIL-DNA GLYCOSYLASE SUPERFAMILY PROTEIN"/>
    <property type="match status" value="1"/>
</dbReference>
<dbReference type="InterPro" id="IPR047124">
    <property type="entry name" value="HI_0220.2"/>
</dbReference>
<sequence length="209" mass="23093">MSSNQGPRPTSRCAVLSSRIEVLAAEARGCTVCAPVLPLGPRPILRVSDTARLLIISQAPGTLVHASGTPWTDASGDRLRGWLGLEPARFYDVSRVAILPMGLCYPGRLPRGGDCPPRPECAPLWQARLRAAMPAIRLTLLVGSYAQAYHLGPGRLEDRVRNFERFLPDYFPLPHPSWRTLGWAARRPWFEAETLPALRETIATLLEDH</sequence>
<dbReference type="Gene3D" id="3.40.470.10">
    <property type="entry name" value="Uracil-DNA glycosylase-like domain"/>
    <property type="match status" value="1"/>
</dbReference>
<dbReference type="SMART" id="SM00987">
    <property type="entry name" value="UreE_C"/>
    <property type="match status" value="1"/>
</dbReference>
<feature type="domain" description="Uracil-DNA glycosylase-like" evidence="1">
    <location>
        <begin position="44"/>
        <end position="199"/>
    </location>
</feature>
<dbReference type="Proteomes" id="UP001279553">
    <property type="component" value="Unassembled WGS sequence"/>
</dbReference>
<name>A0AAW9DQC1_ACIAO</name>